<accession>A0A3L8DHU5</accession>
<sequence length="304" mass="33076">MALTPRCRGGGGENLSEDLANEDEGANGGNFEPLSDSCGESDMEGLDLSLFEPQIDAASWCDSRIHAGALHILVHYCEAECCVGEAASEACWEPCYCVLLQDEQTLTAYRSEDMALFAGTACMFKSHNKLGDAMFVELPRVRLDGGARAFRQHWGYETRPLAPPPPLIEEDEAAIEPETVSLREANTASPIVSETARNINAVFGEGSTTKATVGNWFKNFRDGDFSLANEPRGRPKTKVDNDHLRAVVESDPSQSTRELASIFNVSIPTILVHLAAIGKLKSQSLPRGFPPQIIVQHVDDEGKI</sequence>
<dbReference type="GO" id="GO:0046975">
    <property type="term" value="F:histone H3K36 methyltransferase activity"/>
    <property type="evidence" value="ECO:0007669"/>
    <property type="project" value="TreeGrafter"/>
</dbReference>
<dbReference type="InterPro" id="IPR052709">
    <property type="entry name" value="Transposase-MT_Hybrid"/>
</dbReference>
<dbReference type="Gene3D" id="1.10.10.1450">
    <property type="match status" value="1"/>
</dbReference>
<proteinExistence type="predicted"/>
<dbReference type="GO" id="GO:0044774">
    <property type="term" value="P:mitotic DNA integrity checkpoint signaling"/>
    <property type="evidence" value="ECO:0007669"/>
    <property type="project" value="TreeGrafter"/>
</dbReference>
<dbReference type="GO" id="GO:0044547">
    <property type="term" value="F:DNA topoisomerase binding"/>
    <property type="evidence" value="ECO:0007669"/>
    <property type="project" value="TreeGrafter"/>
</dbReference>
<name>A0A3L8DHU5_OOCBI</name>
<gene>
    <name evidence="3" type="ORF">DMN91_008480</name>
</gene>
<organism evidence="3 4">
    <name type="scientific">Ooceraea biroi</name>
    <name type="common">Clonal raider ant</name>
    <name type="synonym">Cerapachys biroi</name>
    <dbReference type="NCBI Taxonomy" id="2015173"/>
    <lineage>
        <taxon>Eukaryota</taxon>
        <taxon>Metazoa</taxon>
        <taxon>Ecdysozoa</taxon>
        <taxon>Arthropoda</taxon>
        <taxon>Hexapoda</taxon>
        <taxon>Insecta</taxon>
        <taxon>Pterygota</taxon>
        <taxon>Neoptera</taxon>
        <taxon>Endopterygota</taxon>
        <taxon>Hymenoptera</taxon>
        <taxon>Apocrita</taxon>
        <taxon>Aculeata</taxon>
        <taxon>Formicoidea</taxon>
        <taxon>Formicidae</taxon>
        <taxon>Dorylinae</taxon>
        <taxon>Ooceraea</taxon>
    </lineage>
</organism>
<dbReference type="GO" id="GO:0005634">
    <property type="term" value="C:nucleus"/>
    <property type="evidence" value="ECO:0007669"/>
    <property type="project" value="TreeGrafter"/>
</dbReference>
<dbReference type="GO" id="GO:0015074">
    <property type="term" value="P:DNA integration"/>
    <property type="evidence" value="ECO:0007669"/>
    <property type="project" value="TreeGrafter"/>
</dbReference>
<dbReference type="GO" id="GO:0000793">
    <property type="term" value="C:condensed chromosome"/>
    <property type="evidence" value="ECO:0007669"/>
    <property type="project" value="TreeGrafter"/>
</dbReference>
<dbReference type="GO" id="GO:0000729">
    <property type="term" value="P:DNA double-strand break processing"/>
    <property type="evidence" value="ECO:0007669"/>
    <property type="project" value="TreeGrafter"/>
</dbReference>
<dbReference type="PANTHER" id="PTHR46060:SF2">
    <property type="entry name" value="HISTONE-LYSINE N-METHYLTRANSFERASE SETMAR"/>
    <property type="match status" value="1"/>
</dbReference>
<evidence type="ECO:0000313" key="4">
    <source>
        <dbReference type="Proteomes" id="UP000279307"/>
    </source>
</evidence>
<evidence type="ECO:0000259" key="2">
    <source>
        <dbReference type="Pfam" id="PF17906"/>
    </source>
</evidence>
<dbReference type="GO" id="GO:0042800">
    <property type="term" value="F:histone H3K4 methyltransferase activity"/>
    <property type="evidence" value="ECO:0007669"/>
    <property type="project" value="TreeGrafter"/>
</dbReference>
<comment type="caution">
    <text evidence="3">The sequence shown here is derived from an EMBL/GenBank/DDBJ whole genome shotgun (WGS) entry which is preliminary data.</text>
</comment>
<dbReference type="PANTHER" id="PTHR46060">
    <property type="entry name" value="MARINER MOS1 TRANSPOSASE-LIKE PROTEIN"/>
    <property type="match status" value="1"/>
</dbReference>
<feature type="region of interest" description="Disordered" evidence="1">
    <location>
        <begin position="1"/>
        <end position="40"/>
    </location>
</feature>
<evidence type="ECO:0000256" key="1">
    <source>
        <dbReference type="SAM" id="MobiDB-lite"/>
    </source>
</evidence>
<dbReference type="Gene3D" id="1.10.10.10">
    <property type="entry name" value="Winged helix-like DNA-binding domain superfamily/Winged helix DNA-binding domain"/>
    <property type="match status" value="1"/>
</dbReference>
<dbReference type="InterPro" id="IPR036388">
    <property type="entry name" value="WH-like_DNA-bd_sf"/>
</dbReference>
<dbReference type="EMBL" id="QOIP01000008">
    <property type="protein sequence ID" value="RLU19921.1"/>
    <property type="molecule type" value="Genomic_DNA"/>
</dbReference>
<dbReference type="AlphaFoldDB" id="A0A3L8DHU5"/>
<dbReference type="Proteomes" id="UP000279307">
    <property type="component" value="Chromosome 8"/>
</dbReference>
<dbReference type="GO" id="GO:0031297">
    <property type="term" value="P:replication fork processing"/>
    <property type="evidence" value="ECO:0007669"/>
    <property type="project" value="TreeGrafter"/>
</dbReference>
<dbReference type="GO" id="GO:0003697">
    <property type="term" value="F:single-stranded DNA binding"/>
    <property type="evidence" value="ECO:0007669"/>
    <property type="project" value="TreeGrafter"/>
</dbReference>
<protein>
    <recommendedName>
        <fullName evidence="2">Mos1 transposase HTH domain-containing protein</fullName>
    </recommendedName>
</protein>
<dbReference type="GO" id="GO:0035861">
    <property type="term" value="C:site of double-strand break"/>
    <property type="evidence" value="ECO:0007669"/>
    <property type="project" value="TreeGrafter"/>
</dbReference>
<dbReference type="InterPro" id="IPR041426">
    <property type="entry name" value="Mos1_HTH"/>
</dbReference>
<dbReference type="GO" id="GO:0006303">
    <property type="term" value="P:double-strand break repair via nonhomologous end joining"/>
    <property type="evidence" value="ECO:0007669"/>
    <property type="project" value="TreeGrafter"/>
</dbReference>
<evidence type="ECO:0000313" key="3">
    <source>
        <dbReference type="EMBL" id="RLU19921.1"/>
    </source>
</evidence>
<dbReference type="Pfam" id="PF17906">
    <property type="entry name" value="HTH_48"/>
    <property type="match status" value="1"/>
</dbReference>
<feature type="domain" description="Mos1 transposase HTH" evidence="2">
    <location>
        <begin position="192"/>
        <end position="224"/>
    </location>
</feature>
<feature type="compositionally biased region" description="Acidic residues" evidence="1">
    <location>
        <begin position="15"/>
        <end position="25"/>
    </location>
</feature>
<dbReference type="OrthoDB" id="7527833at2759"/>
<reference evidence="3 4" key="1">
    <citation type="journal article" date="2018" name="Genome Res.">
        <title>The genomic architecture and molecular evolution of ant odorant receptors.</title>
        <authorList>
            <person name="McKenzie S.K."/>
            <person name="Kronauer D.J.C."/>
        </authorList>
    </citation>
    <scope>NUCLEOTIDE SEQUENCE [LARGE SCALE GENOMIC DNA]</scope>
    <source>
        <strain evidence="3">Clonal line C1</strain>
    </source>
</reference>
<dbReference type="GO" id="GO:0000014">
    <property type="term" value="F:single-stranded DNA endodeoxyribonuclease activity"/>
    <property type="evidence" value="ECO:0007669"/>
    <property type="project" value="TreeGrafter"/>
</dbReference>
<dbReference type="GO" id="GO:0003690">
    <property type="term" value="F:double-stranded DNA binding"/>
    <property type="evidence" value="ECO:0007669"/>
    <property type="project" value="TreeGrafter"/>
</dbReference>